<name>A0ABW4I2R9_9SPHN</name>
<dbReference type="Gene3D" id="3.10.610.10">
    <property type="entry name" value="GSPII I/J protein-like"/>
    <property type="match status" value="1"/>
</dbReference>
<evidence type="ECO:0000256" key="4">
    <source>
        <dbReference type="ARBA" id="ARBA00022475"/>
    </source>
</evidence>
<dbReference type="EMBL" id="JBHUDY010000001">
    <property type="protein sequence ID" value="MFD1611580.1"/>
    <property type="molecule type" value="Genomic_DNA"/>
</dbReference>
<evidence type="ECO:0000256" key="6">
    <source>
        <dbReference type="ARBA" id="ARBA00022519"/>
    </source>
</evidence>
<comment type="similarity">
    <text evidence="2">Belongs to the GSP J family.</text>
</comment>
<keyword evidence="7" id="KW-0812">Transmembrane</keyword>
<organism evidence="10 11">
    <name type="scientific">Sphingomonas tabacisoli</name>
    <dbReference type="NCBI Taxonomy" id="2249466"/>
    <lineage>
        <taxon>Bacteria</taxon>
        <taxon>Pseudomonadati</taxon>
        <taxon>Pseudomonadota</taxon>
        <taxon>Alphaproteobacteria</taxon>
        <taxon>Sphingomonadales</taxon>
        <taxon>Sphingomonadaceae</taxon>
        <taxon>Sphingomonas</taxon>
    </lineage>
</organism>
<accession>A0ABW4I2R9</accession>
<keyword evidence="9" id="KW-0472">Membrane</keyword>
<dbReference type="Proteomes" id="UP001597115">
    <property type="component" value="Unassembled WGS sequence"/>
</dbReference>
<dbReference type="Pfam" id="PF07963">
    <property type="entry name" value="N_methyl"/>
    <property type="match status" value="1"/>
</dbReference>
<protein>
    <recommendedName>
        <fullName evidence="3">Type II secretion system protein J</fullName>
    </recommendedName>
</protein>
<proteinExistence type="inferred from homology"/>
<dbReference type="NCBIfam" id="TIGR01711">
    <property type="entry name" value="gspJ"/>
    <property type="match status" value="1"/>
</dbReference>
<keyword evidence="8" id="KW-1133">Transmembrane helix</keyword>
<sequence>MKRNGFTLVEMMVALLIFGMIAAAGVGLLRISVDAQAATKTRLDALAGERRVEALIASDAAQAVPRVTRNAAGDRVQAFEGAAGGFTLVRAGVDPLDDSARPALQKVGYAVEEGRLVRRTWPMLDGAEPNAPAVLVDRVASVTLRYRSKDGWREVWDPIRPDLLPRAIEMIVTPMKGVQMRYLFLVGAGV</sequence>
<reference evidence="11" key="1">
    <citation type="journal article" date="2019" name="Int. J. Syst. Evol. Microbiol.">
        <title>The Global Catalogue of Microorganisms (GCM) 10K type strain sequencing project: providing services to taxonomists for standard genome sequencing and annotation.</title>
        <authorList>
            <consortium name="The Broad Institute Genomics Platform"/>
            <consortium name="The Broad Institute Genome Sequencing Center for Infectious Disease"/>
            <person name="Wu L."/>
            <person name="Ma J."/>
        </authorList>
    </citation>
    <scope>NUCLEOTIDE SEQUENCE [LARGE SCALE GENOMIC DNA]</scope>
    <source>
        <strain evidence="11">CGMCC 1.16275</strain>
    </source>
</reference>
<evidence type="ECO:0000256" key="5">
    <source>
        <dbReference type="ARBA" id="ARBA00022481"/>
    </source>
</evidence>
<evidence type="ECO:0000313" key="11">
    <source>
        <dbReference type="Proteomes" id="UP001597115"/>
    </source>
</evidence>
<dbReference type="InterPro" id="IPR045584">
    <property type="entry name" value="Pilin-like"/>
</dbReference>
<comment type="subcellular location">
    <subcellularLocation>
        <location evidence="1">Cell inner membrane</location>
        <topology evidence="1">Single-pass membrane protein</topology>
    </subcellularLocation>
</comment>
<dbReference type="Pfam" id="PF11612">
    <property type="entry name" value="T2SSJ"/>
    <property type="match status" value="1"/>
</dbReference>
<dbReference type="RefSeq" id="WP_380888165.1">
    <property type="nucleotide sequence ID" value="NZ_JBHUDY010000001.1"/>
</dbReference>
<evidence type="ECO:0000256" key="7">
    <source>
        <dbReference type="ARBA" id="ARBA00022692"/>
    </source>
</evidence>
<evidence type="ECO:0000256" key="3">
    <source>
        <dbReference type="ARBA" id="ARBA00021539"/>
    </source>
</evidence>
<dbReference type="SUPFAM" id="SSF54523">
    <property type="entry name" value="Pili subunits"/>
    <property type="match status" value="1"/>
</dbReference>
<evidence type="ECO:0000313" key="10">
    <source>
        <dbReference type="EMBL" id="MFD1611580.1"/>
    </source>
</evidence>
<keyword evidence="4" id="KW-1003">Cell membrane</keyword>
<dbReference type="PANTHER" id="PTHR39583:SF2">
    <property type="entry name" value="TYPE II SECRETION SYSTEM PROTEIN J"/>
    <property type="match status" value="1"/>
</dbReference>
<dbReference type="NCBIfam" id="TIGR02532">
    <property type="entry name" value="IV_pilin_GFxxxE"/>
    <property type="match status" value="1"/>
</dbReference>
<dbReference type="InterPro" id="IPR051621">
    <property type="entry name" value="T2SS_protein_J"/>
</dbReference>
<evidence type="ECO:0000256" key="8">
    <source>
        <dbReference type="ARBA" id="ARBA00022989"/>
    </source>
</evidence>
<evidence type="ECO:0000256" key="9">
    <source>
        <dbReference type="ARBA" id="ARBA00023136"/>
    </source>
</evidence>
<evidence type="ECO:0000256" key="2">
    <source>
        <dbReference type="ARBA" id="ARBA00011084"/>
    </source>
</evidence>
<evidence type="ECO:0000256" key="1">
    <source>
        <dbReference type="ARBA" id="ARBA00004377"/>
    </source>
</evidence>
<gene>
    <name evidence="10" type="primary">gspJ</name>
    <name evidence="10" type="ORF">ACFSCW_07180</name>
</gene>
<keyword evidence="5" id="KW-0488">Methylation</keyword>
<comment type="caution">
    <text evidence="10">The sequence shown here is derived from an EMBL/GenBank/DDBJ whole genome shotgun (WGS) entry which is preliminary data.</text>
</comment>
<keyword evidence="6" id="KW-0997">Cell inner membrane</keyword>
<dbReference type="InterPro" id="IPR012902">
    <property type="entry name" value="N_methyl_site"/>
</dbReference>
<dbReference type="PANTHER" id="PTHR39583">
    <property type="entry name" value="TYPE II SECRETION SYSTEM PROTEIN J-RELATED"/>
    <property type="match status" value="1"/>
</dbReference>
<dbReference type="InterPro" id="IPR010055">
    <property type="entry name" value="T2SS_protein-GspJ"/>
</dbReference>
<keyword evidence="11" id="KW-1185">Reference proteome</keyword>